<feature type="region of interest" description="Disordered" evidence="1">
    <location>
        <begin position="148"/>
        <end position="265"/>
    </location>
</feature>
<comment type="caution">
    <text evidence="2">The sequence shown here is derived from an EMBL/GenBank/DDBJ whole genome shotgun (WGS) entry which is preliminary data.</text>
</comment>
<keyword evidence="3" id="KW-1185">Reference proteome</keyword>
<accession>A0ABV3DAY2</accession>
<proteinExistence type="predicted"/>
<dbReference type="RefSeq" id="WP_358349508.1">
    <property type="nucleotide sequence ID" value="NZ_JBEZFP010000009.1"/>
</dbReference>
<dbReference type="Proteomes" id="UP001551482">
    <property type="component" value="Unassembled WGS sequence"/>
</dbReference>
<evidence type="ECO:0000313" key="2">
    <source>
        <dbReference type="EMBL" id="MEU8132903.1"/>
    </source>
</evidence>
<feature type="compositionally biased region" description="Acidic residues" evidence="1">
    <location>
        <begin position="154"/>
        <end position="165"/>
    </location>
</feature>
<evidence type="ECO:0000256" key="1">
    <source>
        <dbReference type="SAM" id="MobiDB-lite"/>
    </source>
</evidence>
<name>A0ABV3DAY2_9ACTN</name>
<dbReference type="EMBL" id="JBEZFP010000009">
    <property type="protein sequence ID" value="MEU8132903.1"/>
    <property type="molecule type" value="Genomic_DNA"/>
</dbReference>
<organism evidence="2 3">
    <name type="scientific">Streptodolium elevatio</name>
    <dbReference type="NCBI Taxonomy" id="3157996"/>
    <lineage>
        <taxon>Bacteria</taxon>
        <taxon>Bacillati</taxon>
        <taxon>Actinomycetota</taxon>
        <taxon>Actinomycetes</taxon>
        <taxon>Kitasatosporales</taxon>
        <taxon>Streptomycetaceae</taxon>
        <taxon>Streptodolium</taxon>
    </lineage>
</organism>
<gene>
    <name evidence="2" type="ORF">AB0C36_05290</name>
</gene>
<evidence type="ECO:0000313" key="3">
    <source>
        <dbReference type="Proteomes" id="UP001551482"/>
    </source>
</evidence>
<reference evidence="2 3" key="1">
    <citation type="submission" date="2024-06" db="EMBL/GenBank/DDBJ databases">
        <title>The Natural Products Discovery Center: Release of the First 8490 Sequenced Strains for Exploring Actinobacteria Biosynthetic Diversity.</title>
        <authorList>
            <person name="Kalkreuter E."/>
            <person name="Kautsar S.A."/>
            <person name="Yang D."/>
            <person name="Bader C.D."/>
            <person name="Teijaro C.N."/>
            <person name="Fluegel L."/>
            <person name="Davis C.M."/>
            <person name="Simpson J.R."/>
            <person name="Lauterbach L."/>
            <person name="Steele A.D."/>
            <person name="Gui C."/>
            <person name="Meng S."/>
            <person name="Li G."/>
            <person name="Viehrig K."/>
            <person name="Ye F."/>
            <person name="Su P."/>
            <person name="Kiefer A.F."/>
            <person name="Nichols A."/>
            <person name="Cepeda A.J."/>
            <person name="Yan W."/>
            <person name="Fan B."/>
            <person name="Jiang Y."/>
            <person name="Adhikari A."/>
            <person name="Zheng C.-J."/>
            <person name="Schuster L."/>
            <person name="Cowan T.M."/>
            <person name="Smanski M.J."/>
            <person name="Chevrette M.G."/>
            <person name="De Carvalho L.P.S."/>
            <person name="Shen B."/>
        </authorList>
    </citation>
    <scope>NUCLEOTIDE SEQUENCE [LARGE SCALE GENOMIC DNA]</scope>
    <source>
        <strain evidence="2 3">NPDC048946</strain>
    </source>
</reference>
<protein>
    <submittedName>
        <fullName evidence="2">Uncharacterized protein</fullName>
    </submittedName>
</protein>
<feature type="compositionally biased region" description="Gly residues" evidence="1">
    <location>
        <begin position="254"/>
        <end position="265"/>
    </location>
</feature>
<sequence>MRRIWGGAGAGGLGVNDVLMKDARLSVPARGLAVHLLLLPEQARPDRARLASRPGESVKSIEGYLEELQEAGYLRRRIVWDRRGRAFEEVTVYPQAVADDAAAEVRGRVFHWLASPERQPERALSALAGTAATREVEPAGMPEAGAATAVDAEPATEDAGEDESPAEERGDGLTEVVAGGRAGDLTDGQATDAVGGGSGSAAEAGAECDTDEPEPAAPEPAAADGDEGEGAVGDLGDLADLGDRPEPVPAGACSGAGAGSGAARP</sequence>